<keyword evidence="2" id="KW-1185">Reference proteome</keyword>
<gene>
    <name evidence="1" type="ORF">QFZ56_003820</name>
</gene>
<evidence type="ECO:0000313" key="2">
    <source>
        <dbReference type="Proteomes" id="UP001243364"/>
    </source>
</evidence>
<protein>
    <submittedName>
        <fullName evidence="1">Uncharacterized protein</fullName>
    </submittedName>
</protein>
<dbReference type="Proteomes" id="UP001243364">
    <property type="component" value="Unassembled WGS sequence"/>
</dbReference>
<evidence type="ECO:0000313" key="1">
    <source>
        <dbReference type="EMBL" id="MDQ0684857.1"/>
    </source>
</evidence>
<name>A0ABU0Q2H4_STRAH</name>
<sequence length="130" mass="13979">MTLNAQTPRRVAGASAEVLAASGGTASVSVAPSGVSPGDITALWASAQVTSLLGDSEEPPPVYGSMEWLQLPQGDPRKVAAVITAAEEFRRYVLEETWMDELHRRDPEAWHTELTANSYALRKGTDARDL</sequence>
<accession>A0ABU0Q2H4</accession>
<comment type="caution">
    <text evidence="1">The sequence shown here is derived from an EMBL/GenBank/DDBJ whole genome shotgun (WGS) entry which is preliminary data.</text>
</comment>
<organism evidence="1 2">
    <name type="scientific">Streptomyces achromogenes</name>
    <dbReference type="NCBI Taxonomy" id="67255"/>
    <lineage>
        <taxon>Bacteria</taxon>
        <taxon>Bacillati</taxon>
        <taxon>Actinomycetota</taxon>
        <taxon>Actinomycetes</taxon>
        <taxon>Kitasatosporales</taxon>
        <taxon>Streptomycetaceae</taxon>
        <taxon>Streptomyces</taxon>
    </lineage>
</organism>
<proteinExistence type="predicted"/>
<dbReference type="EMBL" id="JAUSYA010000001">
    <property type="protein sequence ID" value="MDQ0684857.1"/>
    <property type="molecule type" value="Genomic_DNA"/>
</dbReference>
<reference evidence="1 2" key="1">
    <citation type="submission" date="2023-07" db="EMBL/GenBank/DDBJ databases">
        <title>Comparative genomics of wheat-associated soil bacteria to identify genetic determinants of phenazine resistance.</title>
        <authorList>
            <person name="Mouncey N."/>
        </authorList>
    </citation>
    <scope>NUCLEOTIDE SEQUENCE [LARGE SCALE GENOMIC DNA]</scope>
    <source>
        <strain evidence="1 2">W4I19-2</strain>
    </source>
</reference>